<proteinExistence type="predicted"/>
<reference evidence="1" key="1">
    <citation type="journal article" date="2013" name="Nature">
        <title>Draft genome of the wheat A-genome progenitor Triticum urartu.</title>
        <authorList>
            <person name="Ling H.Q."/>
            <person name="Zhao S."/>
            <person name="Liu D."/>
            <person name="Wang J."/>
            <person name="Sun H."/>
            <person name="Zhang C."/>
            <person name="Fan H."/>
            <person name="Li D."/>
            <person name="Dong L."/>
            <person name="Tao Y."/>
            <person name="Gao C."/>
            <person name="Wu H."/>
            <person name="Li Y."/>
            <person name="Cui Y."/>
            <person name="Guo X."/>
            <person name="Zheng S."/>
            <person name="Wang B."/>
            <person name="Yu K."/>
            <person name="Liang Q."/>
            <person name="Yang W."/>
            <person name="Lou X."/>
            <person name="Chen J."/>
            <person name="Feng M."/>
            <person name="Jian J."/>
            <person name="Zhang X."/>
            <person name="Luo G."/>
            <person name="Jiang Y."/>
            <person name="Liu J."/>
            <person name="Wang Z."/>
            <person name="Sha Y."/>
            <person name="Zhang B."/>
            <person name="Wu H."/>
            <person name="Tang D."/>
            <person name="Shen Q."/>
            <person name="Xue P."/>
            <person name="Zou S."/>
            <person name="Wang X."/>
            <person name="Liu X."/>
            <person name="Wang F."/>
            <person name="Yang Y."/>
            <person name="An X."/>
            <person name="Dong Z."/>
            <person name="Zhang K."/>
            <person name="Zhang X."/>
            <person name="Luo M.C."/>
            <person name="Dvorak J."/>
            <person name="Tong Y."/>
            <person name="Wang J."/>
            <person name="Yang H."/>
            <person name="Li Z."/>
            <person name="Wang D."/>
            <person name="Zhang A."/>
            <person name="Wang J."/>
        </authorList>
    </citation>
    <scope>NUCLEOTIDE SEQUENCE</scope>
</reference>
<protein>
    <submittedName>
        <fullName evidence="1">Uncharacterized protein</fullName>
    </submittedName>
</protein>
<dbReference type="EMBL" id="KD255596">
    <property type="protein sequence ID" value="EMS47800.1"/>
    <property type="molecule type" value="Genomic_DNA"/>
</dbReference>
<gene>
    <name evidence="1" type="ORF">TRIUR3_12492</name>
</gene>
<evidence type="ECO:0000313" key="1">
    <source>
        <dbReference type="EMBL" id="EMS47800.1"/>
    </source>
</evidence>
<sequence>MLGGNQALAVALAEQLRSLHLGQMQVPVQAAVSPPALDELLVGPAAEPPLGCANTPEMASWKLQQGELGRAESRRSTQAQLQRWLFLLVDVDDVASDTSYSGGPSPTADGALRRSRGPAQARGVHVVGIGRPRDAPPEAPLCATMEEAAA</sequence>
<accession>M7Z5X6</accession>
<organism evidence="1">
    <name type="scientific">Triticum urartu</name>
    <name type="common">Red wild einkorn</name>
    <name type="synonym">Crithodium urartu</name>
    <dbReference type="NCBI Taxonomy" id="4572"/>
    <lineage>
        <taxon>Eukaryota</taxon>
        <taxon>Viridiplantae</taxon>
        <taxon>Streptophyta</taxon>
        <taxon>Embryophyta</taxon>
        <taxon>Tracheophyta</taxon>
        <taxon>Spermatophyta</taxon>
        <taxon>Magnoliopsida</taxon>
        <taxon>Liliopsida</taxon>
        <taxon>Poales</taxon>
        <taxon>Poaceae</taxon>
        <taxon>BOP clade</taxon>
        <taxon>Pooideae</taxon>
        <taxon>Triticodae</taxon>
        <taxon>Triticeae</taxon>
        <taxon>Triticinae</taxon>
        <taxon>Triticum</taxon>
    </lineage>
</organism>
<dbReference type="OMA" id="CANTPEM"/>
<name>M7Z5X6_TRIUA</name>
<dbReference type="AlphaFoldDB" id="M7Z5X6"/>